<dbReference type="Proteomes" id="UP000606008">
    <property type="component" value="Unassembled WGS sequence"/>
</dbReference>
<sequence length="108" mass="11956">MFRVNKGVDRPPQVLGIRGMNFLMVLGGAAVGLLVVSTFIMIVTGWSGLICYGTYLVGLIVLYGQLVRISRVHGERGMARTQGRGRQPKLIMVRSSGVYKQLRHEPKK</sequence>
<feature type="transmembrane region" description="Helical" evidence="1">
    <location>
        <begin position="52"/>
        <end position="70"/>
    </location>
</feature>
<name>A0ABX0QS95_9BACT</name>
<dbReference type="Pfam" id="PF13571">
    <property type="entry name" value="DUF4133"/>
    <property type="match status" value="1"/>
</dbReference>
<dbReference type="InterPro" id="IPR025407">
    <property type="entry name" value="DUF4133"/>
</dbReference>
<comment type="caution">
    <text evidence="2">The sequence shown here is derived from an EMBL/GenBank/DDBJ whole genome shotgun (WGS) entry which is preliminary data.</text>
</comment>
<feature type="transmembrane region" description="Helical" evidence="1">
    <location>
        <begin position="21"/>
        <end position="46"/>
    </location>
</feature>
<keyword evidence="1" id="KW-0472">Membrane</keyword>
<organism evidence="2 3">
    <name type="scientific">Fibrivirga algicola</name>
    <dbReference type="NCBI Taxonomy" id="2950420"/>
    <lineage>
        <taxon>Bacteria</taxon>
        <taxon>Pseudomonadati</taxon>
        <taxon>Bacteroidota</taxon>
        <taxon>Cytophagia</taxon>
        <taxon>Cytophagales</taxon>
        <taxon>Spirosomataceae</taxon>
        <taxon>Fibrivirga</taxon>
    </lineage>
</organism>
<proteinExistence type="predicted"/>
<protein>
    <submittedName>
        <fullName evidence="2">DUF4133 domain-containing protein</fullName>
    </submittedName>
</protein>
<keyword evidence="1" id="KW-1133">Transmembrane helix</keyword>
<dbReference type="RefSeq" id="WP_166693938.1">
    <property type="nucleotide sequence ID" value="NZ_WAEL01000012.1"/>
</dbReference>
<evidence type="ECO:0000313" key="3">
    <source>
        <dbReference type="Proteomes" id="UP000606008"/>
    </source>
</evidence>
<keyword evidence="3" id="KW-1185">Reference proteome</keyword>
<evidence type="ECO:0000313" key="2">
    <source>
        <dbReference type="EMBL" id="NID13413.1"/>
    </source>
</evidence>
<dbReference type="EMBL" id="WAEL01000012">
    <property type="protein sequence ID" value="NID13413.1"/>
    <property type="molecule type" value="Genomic_DNA"/>
</dbReference>
<gene>
    <name evidence="2" type="ORF">F7231_24805</name>
</gene>
<evidence type="ECO:0000256" key="1">
    <source>
        <dbReference type="SAM" id="Phobius"/>
    </source>
</evidence>
<reference evidence="2" key="1">
    <citation type="submission" date="2024-05" db="EMBL/GenBank/DDBJ databases">
        <authorList>
            <person name="Jung D.-H."/>
        </authorList>
    </citation>
    <scope>NUCLEOTIDE SEQUENCE</scope>
    <source>
        <strain evidence="2">JA-25</strain>
    </source>
</reference>
<keyword evidence="1" id="KW-0812">Transmembrane</keyword>
<accession>A0ABX0QS95</accession>